<evidence type="ECO:0000256" key="1">
    <source>
        <dbReference type="SAM" id="Phobius"/>
    </source>
</evidence>
<gene>
    <name evidence="2" type="ORF">FGO68_gene10634</name>
</gene>
<feature type="transmembrane region" description="Helical" evidence="1">
    <location>
        <begin position="173"/>
        <end position="193"/>
    </location>
</feature>
<keyword evidence="3" id="KW-1185">Reference proteome</keyword>
<feature type="transmembrane region" description="Helical" evidence="1">
    <location>
        <begin position="258"/>
        <end position="277"/>
    </location>
</feature>
<dbReference type="SUPFAM" id="SSF103481">
    <property type="entry name" value="Multidrug resistance efflux transporter EmrE"/>
    <property type="match status" value="1"/>
</dbReference>
<feature type="transmembrane region" description="Helical" evidence="1">
    <location>
        <begin position="67"/>
        <end position="91"/>
    </location>
</feature>
<feature type="transmembrane region" description="Helical" evidence="1">
    <location>
        <begin position="205"/>
        <end position="223"/>
    </location>
</feature>
<dbReference type="Proteomes" id="UP000785679">
    <property type="component" value="Unassembled WGS sequence"/>
</dbReference>
<dbReference type="InterPro" id="IPR037185">
    <property type="entry name" value="EmrE-like"/>
</dbReference>
<proteinExistence type="predicted"/>
<keyword evidence="1" id="KW-0812">Transmembrane</keyword>
<evidence type="ECO:0008006" key="4">
    <source>
        <dbReference type="Google" id="ProtNLM"/>
    </source>
</evidence>
<organism evidence="2 3">
    <name type="scientific">Halteria grandinella</name>
    <dbReference type="NCBI Taxonomy" id="5974"/>
    <lineage>
        <taxon>Eukaryota</taxon>
        <taxon>Sar</taxon>
        <taxon>Alveolata</taxon>
        <taxon>Ciliophora</taxon>
        <taxon>Intramacronucleata</taxon>
        <taxon>Spirotrichea</taxon>
        <taxon>Stichotrichia</taxon>
        <taxon>Sporadotrichida</taxon>
        <taxon>Halteriidae</taxon>
        <taxon>Halteria</taxon>
    </lineage>
</organism>
<dbReference type="Gene3D" id="1.10.3730.20">
    <property type="match status" value="1"/>
</dbReference>
<dbReference type="EMBL" id="RRYP01011272">
    <property type="protein sequence ID" value="TNV77840.1"/>
    <property type="molecule type" value="Genomic_DNA"/>
</dbReference>
<dbReference type="OrthoDB" id="322581at2759"/>
<protein>
    <recommendedName>
        <fullName evidence="4">EamA domain-containing protein</fullName>
    </recommendedName>
</protein>
<accession>A0A8J8T0X6</accession>
<feature type="transmembrane region" description="Helical" evidence="1">
    <location>
        <begin position="98"/>
        <end position="116"/>
    </location>
</feature>
<keyword evidence="1" id="KW-1133">Transmembrane helix</keyword>
<sequence>MQRIYMKIHGANFRDSFFHIWLRNFYDRPSGRVNRANLFHLGIRSCNFFALSFLMIIASHYATLAHVNFGIIASCLCISTPLNCILMYFLFKEKLTPRHIIGTLIILVGVIFVSLSKGQVHSQILPDSTTQNDRDAFKLISVSLALLTGCLSSTRTLQAKFVSKRYEYSPMDFSIDGGLFCGIVLGVMAMGYWVSGNQGYTWHNFWVTFVSSTLQMITSVIALNAQVKGLAGPTSAIISTNSIIQTILNAIFLAVYPSYMQIIASGIAISGVIIMVLPK</sequence>
<dbReference type="AlphaFoldDB" id="A0A8J8T0X6"/>
<feature type="transmembrane region" description="Helical" evidence="1">
    <location>
        <begin position="230"/>
        <end position="252"/>
    </location>
</feature>
<name>A0A8J8T0X6_HALGN</name>
<evidence type="ECO:0000313" key="3">
    <source>
        <dbReference type="Proteomes" id="UP000785679"/>
    </source>
</evidence>
<feature type="transmembrane region" description="Helical" evidence="1">
    <location>
        <begin position="38"/>
        <end position="61"/>
    </location>
</feature>
<feature type="transmembrane region" description="Helical" evidence="1">
    <location>
        <begin position="136"/>
        <end position="152"/>
    </location>
</feature>
<keyword evidence="1" id="KW-0472">Membrane</keyword>
<evidence type="ECO:0000313" key="2">
    <source>
        <dbReference type="EMBL" id="TNV77840.1"/>
    </source>
</evidence>
<reference evidence="2" key="1">
    <citation type="submission" date="2019-06" db="EMBL/GenBank/DDBJ databases">
        <authorList>
            <person name="Zheng W."/>
        </authorList>
    </citation>
    <scope>NUCLEOTIDE SEQUENCE</scope>
    <source>
        <strain evidence="2">QDHG01</strain>
    </source>
</reference>
<comment type="caution">
    <text evidence="2">The sequence shown here is derived from an EMBL/GenBank/DDBJ whole genome shotgun (WGS) entry which is preliminary data.</text>
</comment>